<keyword evidence="1" id="KW-0472">Membrane</keyword>
<comment type="caution">
    <text evidence="3">The sequence shown here is derived from an EMBL/GenBank/DDBJ whole genome shotgun (WGS) entry which is preliminary data.</text>
</comment>
<name>A0ABU5F0S5_9BACT</name>
<keyword evidence="1" id="KW-0812">Transmembrane</keyword>
<protein>
    <submittedName>
        <fullName evidence="3">DUF1559 domain-containing protein</fullName>
    </submittedName>
</protein>
<evidence type="ECO:0000313" key="4">
    <source>
        <dbReference type="Proteomes" id="UP001272242"/>
    </source>
</evidence>
<keyword evidence="1" id="KW-1133">Transmembrane helix</keyword>
<organism evidence="3 4">
    <name type="scientific">Gemmata algarum</name>
    <dbReference type="NCBI Taxonomy" id="2975278"/>
    <lineage>
        <taxon>Bacteria</taxon>
        <taxon>Pseudomonadati</taxon>
        <taxon>Planctomycetota</taxon>
        <taxon>Planctomycetia</taxon>
        <taxon>Gemmatales</taxon>
        <taxon>Gemmataceae</taxon>
        <taxon>Gemmata</taxon>
    </lineage>
</organism>
<dbReference type="SUPFAM" id="SSF54523">
    <property type="entry name" value="Pili subunits"/>
    <property type="match status" value="1"/>
</dbReference>
<dbReference type="PANTHER" id="PTHR30093:SF2">
    <property type="entry name" value="TYPE II SECRETION SYSTEM PROTEIN H"/>
    <property type="match status" value="1"/>
</dbReference>
<dbReference type="InterPro" id="IPR012902">
    <property type="entry name" value="N_methyl_site"/>
</dbReference>
<dbReference type="NCBIfam" id="TIGR02532">
    <property type="entry name" value="IV_pilin_GFxxxE"/>
    <property type="match status" value="1"/>
</dbReference>
<gene>
    <name evidence="3" type="ORF">R5W23_002040</name>
</gene>
<sequence length="341" mass="36203">MPPIVRHRAGFTLIELLVVIAIIAILIGLLLPAVQKVREAAARMKCSNNLKQLGLAFHNHESALGYFPAGYEQKVTAAYPAVPAFRFRWSAFAKLTPYLEQTAVYNACDLDNPLYDAAGNVINSKGNQLAVQSMVPIFLCPSDPLSGQKPDPLFAPTNYAACVGSGQNGGSRTGTFAAAPPPDGMFYNGSATRFADLTDGTSNTAMAAETLIGTNAAQTTAAPTAAADQERTYRWFQSQTAFTAANCGPATTAPQYRYDKNTRWADGDAYETLYDHGLTPNSATMDCISTAANWKAARSKHSGGVNLLRADGGVRFVTNSVSPVTWAAVGSRAGGEVLGDY</sequence>
<accession>A0ABU5F0S5</accession>
<dbReference type="Gene3D" id="3.30.700.10">
    <property type="entry name" value="Glycoprotein, Type 4 Pilin"/>
    <property type="match status" value="1"/>
</dbReference>
<dbReference type="RefSeq" id="WP_320687319.1">
    <property type="nucleotide sequence ID" value="NZ_JAXBLV010000184.1"/>
</dbReference>
<proteinExistence type="predicted"/>
<dbReference type="Pfam" id="PF07963">
    <property type="entry name" value="N_methyl"/>
    <property type="match status" value="1"/>
</dbReference>
<keyword evidence="4" id="KW-1185">Reference proteome</keyword>
<dbReference type="InterPro" id="IPR011453">
    <property type="entry name" value="DUF1559"/>
</dbReference>
<evidence type="ECO:0000259" key="2">
    <source>
        <dbReference type="Pfam" id="PF07596"/>
    </source>
</evidence>
<dbReference type="Proteomes" id="UP001272242">
    <property type="component" value="Unassembled WGS sequence"/>
</dbReference>
<feature type="transmembrane region" description="Helical" evidence="1">
    <location>
        <begin position="12"/>
        <end position="34"/>
    </location>
</feature>
<reference evidence="4" key="1">
    <citation type="journal article" date="2023" name="Mar. Drugs">
        <title>Gemmata algarum, a Novel Planctomycete Isolated from an Algal Mat, Displays Antimicrobial Activity.</title>
        <authorList>
            <person name="Kumar G."/>
            <person name="Kallscheuer N."/>
            <person name="Kashif M."/>
            <person name="Ahamad S."/>
            <person name="Jagadeeshwari U."/>
            <person name="Pannikurungottu S."/>
            <person name="Haufschild T."/>
            <person name="Kabuu M."/>
            <person name="Sasikala C."/>
            <person name="Jogler C."/>
            <person name="Ramana C."/>
        </authorList>
    </citation>
    <scope>NUCLEOTIDE SEQUENCE [LARGE SCALE GENOMIC DNA]</scope>
    <source>
        <strain evidence="4">JC673</strain>
    </source>
</reference>
<dbReference type="PANTHER" id="PTHR30093">
    <property type="entry name" value="GENERAL SECRETION PATHWAY PROTEIN G"/>
    <property type="match status" value="1"/>
</dbReference>
<dbReference type="InterPro" id="IPR045584">
    <property type="entry name" value="Pilin-like"/>
</dbReference>
<dbReference type="EMBL" id="JAXBLV010000184">
    <property type="protein sequence ID" value="MDY3560794.1"/>
    <property type="molecule type" value="Genomic_DNA"/>
</dbReference>
<dbReference type="PROSITE" id="PS00409">
    <property type="entry name" value="PROKAR_NTER_METHYL"/>
    <property type="match status" value="1"/>
</dbReference>
<dbReference type="Pfam" id="PF07596">
    <property type="entry name" value="SBP_bac_10"/>
    <property type="match status" value="1"/>
</dbReference>
<evidence type="ECO:0000313" key="3">
    <source>
        <dbReference type="EMBL" id="MDY3560794.1"/>
    </source>
</evidence>
<evidence type="ECO:0000256" key="1">
    <source>
        <dbReference type="SAM" id="Phobius"/>
    </source>
</evidence>
<feature type="domain" description="DUF1559" evidence="2">
    <location>
        <begin position="35"/>
        <end position="321"/>
    </location>
</feature>